<proteinExistence type="predicted"/>
<accession>A0ACC2F058</accession>
<dbReference type="Proteomes" id="UP001157502">
    <property type="component" value="Chromosome 37"/>
</dbReference>
<sequence length="384" mass="43873">MTAWFPSQRQLVDKQLHGSEEEFDEVPFLPNVIVQRYEGGKYLKQFHGEGVAYLDGGHVYKGTFSNGFMQGHGVYTWADGVKYEGEFARNIPMGHGTYTWLDSSCYVGEVCMGLRHGVGAFRCANASVKYSGQWHHSERQGKGIIYYNLEETSWYEGDWVNNKREGWGVRRYPSGNLYEGQWRNNVRHGEGKMSWLQLGQQYTGAWENGVQHGQGTHTWFLKRVPGSQYPRRNEYSGNFVQGLRHGKGSFCYASGALYKGDWKSNKKHGQGKFIFKNGQIFEGEFVNDHMAEFPAFRLNGSNTPDLSRIRTHSARSDDVESPRRASEEDPVSRPALLGPDIALDISSLLENLPENQREQTFKQVEFAVLRHIGELRTIYSYYSS</sequence>
<organism evidence="1 2">
    <name type="scientific">Dallia pectoralis</name>
    <name type="common">Alaska blackfish</name>
    <dbReference type="NCBI Taxonomy" id="75939"/>
    <lineage>
        <taxon>Eukaryota</taxon>
        <taxon>Metazoa</taxon>
        <taxon>Chordata</taxon>
        <taxon>Craniata</taxon>
        <taxon>Vertebrata</taxon>
        <taxon>Euteleostomi</taxon>
        <taxon>Actinopterygii</taxon>
        <taxon>Neopterygii</taxon>
        <taxon>Teleostei</taxon>
        <taxon>Protacanthopterygii</taxon>
        <taxon>Esociformes</taxon>
        <taxon>Umbridae</taxon>
        <taxon>Dallia</taxon>
    </lineage>
</organism>
<evidence type="ECO:0000313" key="1">
    <source>
        <dbReference type="EMBL" id="KAJ7984684.1"/>
    </source>
</evidence>
<keyword evidence="2" id="KW-1185">Reference proteome</keyword>
<name>A0ACC2F058_DALPE</name>
<reference evidence="1" key="1">
    <citation type="submission" date="2021-05" db="EMBL/GenBank/DDBJ databases">
        <authorList>
            <person name="Pan Q."/>
            <person name="Jouanno E."/>
            <person name="Zahm M."/>
            <person name="Klopp C."/>
            <person name="Cabau C."/>
            <person name="Louis A."/>
            <person name="Berthelot C."/>
            <person name="Parey E."/>
            <person name="Roest Crollius H."/>
            <person name="Montfort J."/>
            <person name="Robinson-Rechavi M."/>
            <person name="Bouchez O."/>
            <person name="Lampietro C."/>
            <person name="Lopez Roques C."/>
            <person name="Donnadieu C."/>
            <person name="Postlethwait J."/>
            <person name="Bobe J."/>
            <person name="Dillon D."/>
            <person name="Chandos A."/>
            <person name="von Hippel F."/>
            <person name="Guiguen Y."/>
        </authorList>
    </citation>
    <scope>NUCLEOTIDE SEQUENCE</scope>
    <source>
        <strain evidence="1">YG-Jan2019</strain>
    </source>
</reference>
<evidence type="ECO:0000313" key="2">
    <source>
        <dbReference type="Proteomes" id="UP001157502"/>
    </source>
</evidence>
<feature type="non-terminal residue" evidence="1">
    <location>
        <position position="384"/>
    </location>
</feature>
<gene>
    <name evidence="1" type="ORF">DPEC_G00357310</name>
</gene>
<comment type="caution">
    <text evidence="1">The sequence shown here is derived from an EMBL/GenBank/DDBJ whole genome shotgun (WGS) entry which is preliminary data.</text>
</comment>
<protein>
    <submittedName>
        <fullName evidence="1">Uncharacterized protein</fullName>
    </submittedName>
</protein>
<dbReference type="EMBL" id="CM055764">
    <property type="protein sequence ID" value="KAJ7984684.1"/>
    <property type="molecule type" value="Genomic_DNA"/>
</dbReference>